<dbReference type="InterPro" id="IPR041212">
    <property type="entry name" value="Vta1_C"/>
</dbReference>
<dbReference type="Pfam" id="PF18097">
    <property type="entry name" value="Vta1_C"/>
    <property type="match status" value="1"/>
</dbReference>
<keyword evidence="13" id="KW-1185">Reference proteome</keyword>
<dbReference type="Proteomes" id="UP000193560">
    <property type="component" value="Unassembled WGS sequence"/>
</dbReference>
<keyword evidence="8" id="KW-0472">Membrane</keyword>
<evidence type="ECO:0000256" key="7">
    <source>
        <dbReference type="ARBA" id="ARBA00022927"/>
    </source>
</evidence>
<feature type="compositionally biased region" description="Polar residues" evidence="9">
    <location>
        <begin position="160"/>
        <end position="171"/>
    </location>
</feature>
<evidence type="ECO:0000313" key="13">
    <source>
        <dbReference type="Proteomes" id="UP000193560"/>
    </source>
</evidence>
<comment type="caution">
    <text evidence="12">The sequence shown here is derived from an EMBL/GenBank/DDBJ whole genome shotgun (WGS) entry which is preliminary data.</text>
</comment>
<dbReference type="PANTHER" id="PTHR46009:SF1">
    <property type="entry name" value="VACUOLAR PROTEIN SORTING-ASSOCIATED PROTEIN VTA1 HOMOLOG"/>
    <property type="match status" value="1"/>
</dbReference>
<dbReference type="Gene3D" id="1.20.5.420">
    <property type="entry name" value="Immunoglobulin FC, subunit C"/>
    <property type="match status" value="1"/>
</dbReference>
<comment type="similarity">
    <text evidence="3">Belongs to the VTA1 family.</text>
</comment>
<evidence type="ECO:0000256" key="5">
    <source>
        <dbReference type="ARBA" id="ARBA00022490"/>
    </source>
</evidence>
<name>A0A1X2IWD2_9FUNG</name>
<dbReference type="GO" id="GO:0032511">
    <property type="term" value="P:late endosome to vacuole transport via multivesicular body sorting pathway"/>
    <property type="evidence" value="ECO:0007669"/>
    <property type="project" value="InterPro"/>
</dbReference>
<evidence type="ECO:0000259" key="10">
    <source>
        <dbReference type="Pfam" id="PF04652"/>
    </source>
</evidence>
<dbReference type="STRING" id="90262.A0A1X2IWD2"/>
<evidence type="ECO:0000256" key="2">
    <source>
        <dbReference type="ARBA" id="ARBA00004496"/>
    </source>
</evidence>
<feature type="domain" description="Vta1 C-terminal" evidence="11">
    <location>
        <begin position="249"/>
        <end position="281"/>
    </location>
</feature>
<evidence type="ECO:0000256" key="9">
    <source>
        <dbReference type="SAM" id="MobiDB-lite"/>
    </source>
</evidence>
<feature type="region of interest" description="Disordered" evidence="9">
    <location>
        <begin position="154"/>
        <end position="244"/>
    </location>
</feature>
<sequence length="293" mass="31837">MEIPEELKYLAPYIQRGQELNSREPVIAYYAHYYAVKLAISRGPSNQTTNAYLSHLLDALEQQKQALGADNEAIKDDLVGYAHVENFALKVFLSADNEDRSGQASKKTAKTFLAASVFLELLKTFGDLDAEVEAKIKYAKWKAADIIKALREGRVPTPDEPSTQAQPQLPSAISDFPSPPSNFTAPLAGQSNNQSGQISPPSGKVSSSSSTHSTSPAHSFSQSLPSHEPITPSIPQPTTHDIPTVGPVQIAAAQKNAKWAISALNYDDIKTARTQLLDALNDLGYNRQNNFGF</sequence>
<keyword evidence="5" id="KW-0963">Cytoplasm</keyword>
<dbReference type="InterPro" id="IPR039431">
    <property type="entry name" value="Vta1/CALS_N"/>
</dbReference>
<dbReference type="Gene3D" id="1.25.40.270">
    <property type="entry name" value="Vacuolar protein sorting-associated protein vta1"/>
    <property type="match status" value="1"/>
</dbReference>
<organism evidence="12 13">
    <name type="scientific">Absidia repens</name>
    <dbReference type="NCBI Taxonomy" id="90262"/>
    <lineage>
        <taxon>Eukaryota</taxon>
        <taxon>Fungi</taxon>
        <taxon>Fungi incertae sedis</taxon>
        <taxon>Mucoromycota</taxon>
        <taxon>Mucoromycotina</taxon>
        <taxon>Mucoromycetes</taxon>
        <taxon>Mucorales</taxon>
        <taxon>Cunninghamellaceae</taxon>
        <taxon>Absidia</taxon>
    </lineage>
</organism>
<feature type="domain" description="Vta1/callose synthase N-terminal" evidence="10">
    <location>
        <begin position="10"/>
        <end position="152"/>
    </location>
</feature>
<dbReference type="PANTHER" id="PTHR46009">
    <property type="entry name" value="VACUOLAR PROTEIN SORTING-ASSOCIATED PROTEIN VTA1 HOMOLOG"/>
    <property type="match status" value="1"/>
</dbReference>
<evidence type="ECO:0000256" key="3">
    <source>
        <dbReference type="ARBA" id="ARBA00007895"/>
    </source>
</evidence>
<keyword evidence="7" id="KW-0653">Protein transport</keyword>
<dbReference type="InterPro" id="IPR023175">
    <property type="entry name" value="Vta1/CALS_N_sf"/>
</dbReference>
<proteinExistence type="inferred from homology"/>
<dbReference type="AlphaFoldDB" id="A0A1X2IWD2"/>
<dbReference type="Pfam" id="PF04652">
    <property type="entry name" value="Vta1"/>
    <property type="match status" value="1"/>
</dbReference>
<feature type="compositionally biased region" description="Low complexity" evidence="9">
    <location>
        <begin position="199"/>
        <end position="221"/>
    </location>
</feature>
<dbReference type="GO" id="GO:0010008">
    <property type="term" value="C:endosome membrane"/>
    <property type="evidence" value="ECO:0007669"/>
    <property type="project" value="UniProtKB-SubCell"/>
</dbReference>
<dbReference type="GO" id="GO:0015031">
    <property type="term" value="P:protein transport"/>
    <property type="evidence" value="ECO:0007669"/>
    <property type="project" value="UniProtKB-KW"/>
</dbReference>
<dbReference type="EMBL" id="MCGE01000003">
    <property type="protein sequence ID" value="ORZ23357.1"/>
    <property type="molecule type" value="Genomic_DNA"/>
</dbReference>
<keyword evidence="6" id="KW-0967">Endosome</keyword>
<dbReference type="GO" id="GO:0005771">
    <property type="term" value="C:multivesicular body"/>
    <property type="evidence" value="ECO:0007669"/>
    <property type="project" value="TreeGrafter"/>
</dbReference>
<accession>A0A1X2IWD2</accession>
<feature type="compositionally biased region" description="Polar residues" evidence="9">
    <location>
        <begin position="181"/>
        <end position="198"/>
    </location>
</feature>
<evidence type="ECO:0000256" key="4">
    <source>
        <dbReference type="ARBA" id="ARBA00022448"/>
    </source>
</evidence>
<dbReference type="InterPro" id="IPR044538">
    <property type="entry name" value="Vta1-like"/>
</dbReference>
<comment type="subcellular location">
    <subcellularLocation>
        <location evidence="2">Cytoplasm</location>
    </subcellularLocation>
    <subcellularLocation>
        <location evidence="1">Endosome membrane</location>
        <topology evidence="1">Peripheral membrane protein</topology>
    </subcellularLocation>
</comment>
<evidence type="ECO:0000256" key="6">
    <source>
        <dbReference type="ARBA" id="ARBA00022753"/>
    </source>
</evidence>
<dbReference type="OrthoDB" id="391137at2759"/>
<keyword evidence="4" id="KW-0813">Transport</keyword>
<evidence type="ECO:0000259" key="11">
    <source>
        <dbReference type="Pfam" id="PF18097"/>
    </source>
</evidence>
<evidence type="ECO:0000256" key="1">
    <source>
        <dbReference type="ARBA" id="ARBA00004481"/>
    </source>
</evidence>
<reference evidence="12 13" key="1">
    <citation type="submission" date="2016-07" db="EMBL/GenBank/DDBJ databases">
        <title>Pervasive Adenine N6-methylation of Active Genes in Fungi.</title>
        <authorList>
            <consortium name="DOE Joint Genome Institute"/>
            <person name="Mondo S.J."/>
            <person name="Dannebaum R.O."/>
            <person name="Kuo R.C."/>
            <person name="Labutti K."/>
            <person name="Haridas S."/>
            <person name="Kuo A."/>
            <person name="Salamov A."/>
            <person name="Ahrendt S.R."/>
            <person name="Lipzen A."/>
            <person name="Sullivan W."/>
            <person name="Andreopoulos W.B."/>
            <person name="Clum A."/>
            <person name="Lindquist E."/>
            <person name="Daum C."/>
            <person name="Ramamoorthy G.K."/>
            <person name="Gryganskyi A."/>
            <person name="Culley D."/>
            <person name="Magnuson J.K."/>
            <person name="James T.Y."/>
            <person name="O'Malley M.A."/>
            <person name="Stajich J.E."/>
            <person name="Spatafora J.W."/>
            <person name="Visel A."/>
            <person name="Grigoriev I.V."/>
        </authorList>
    </citation>
    <scope>NUCLEOTIDE SEQUENCE [LARGE SCALE GENOMIC DNA]</scope>
    <source>
        <strain evidence="12 13">NRRL 1336</strain>
    </source>
</reference>
<evidence type="ECO:0000256" key="8">
    <source>
        <dbReference type="ARBA" id="ARBA00023136"/>
    </source>
</evidence>
<evidence type="ECO:0000313" key="12">
    <source>
        <dbReference type="EMBL" id="ORZ23357.1"/>
    </source>
</evidence>
<gene>
    <name evidence="12" type="ORF">BCR42DRAFT_367013</name>
</gene>
<protein>
    <submittedName>
        <fullName evidence="12">Vta1 like-domain-containing protein</fullName>
    </submittedName>
</protein>